<keyword evidence="1 3" id="KW-0489">Methyltransferase</keyword>
<dbReference type="InterPro" id="IPR002052">
    <property type="entry name" value="DNA_methylase_N6_adenine_CS"/>
</dbReference>
<evidence type="ECO:0000256" key="1">
    <source>
        <dbReference type="ARBA" id="ARBA00022603"/>
    </source>
</evidence>
<dbReference type="OrthoDB" id="9803017at2"/>
<dbReference type="Gene3D" id="3.40.50.150">
    <property type="entry name" value="Vaccinia Virus protein VP39"/>
    <property type="match status" value="1"/>
</dbReference>
<reference evidence="3 4" key="1">
    <citation type="submission" date="2012-06" db="EMBL/GenBank/DDBJ databases">
        <title>Draft Genome Sequence of Lactobacillus pasteurii CRBIP 24.76T.</title>
        <authorList>
            <person name="Cousin S."/>
            <person name="Bouchier C."/>
            <person name="Loux V."/>
            <person name="Ma L."/>
            <person name="Creno S."/>
            <person name="Bizet C."/>
            <person name="Clermont D."/>
        </authorList>
    </citation>
    <scope>NUCLEOTIDE SEQUENCE [LARGE SCALE GENOMIC DNA]</scope>
    <source>
        <strain evidence="4">CRBIP 24.76T</strain>
    </source>
</reference>
<dbReference type="PANTHER" id="PTHR43542:SF1">
    <property type="entry name" value="METHYLTRANSFERASE"/>
    <property type="match status" value="1"/>
</dbReference>
<dbReference type="CDD" id="cd02440">
    <property type="entry name" value="AdoMet_MTases"/>
    <property type="match status" value="1"/>
</dbReference>
<dbReference type="PIRSF" id="PIRSF004553">
    <property type="entry name" value="CHP00095"/>
    <property type="match status" value="1"/>
</dbReference>
<dbReference type="InterPro" id="IPR004398">
    <property type="entry name" value="RNA_MeTrfase_RsmD"/>
</dbReference>
<accession>I7IZZ3</accession>
<dbReference type="PANTHER" id="PTHR43542">
    <property type="entry name" value="METHYLTRANSFERASE"/>
    <property type="match status" value="1"/>
</dbReference>
<comment type="caution">
    <text evidence="3">The sequence shown here is derived from an EMBL/GenBank/DDBJ whole genome shotgun (WGS) entry which is preliminary data.</text>
</comment>
<protein>
    <submittedName>
        <fullName evidence="3">16S rRNA (Guanine-N(2)-)-methyltransferase</fullName>
        <ecNumber evidence="3">2.1.1.171</ecNumber>
    </submittedName>
</protein>
<keyword evidence="2 3" id="KW-0808">Transferase</keyword>
<dbReference type="AlphaFoldDB" id="I7IZZ3"/>
<gene>
    <name evidence="3" type="ORF">BN53_04755</name>
</gene>
<organism evidence="3 4">
    <name type="scientific">Lactobacillus pasteurii DSM 23907 = CRBIP 24.76</name>
    <dbReference type="NCBI Taxonomy" id="1423790"/>
    <lineage>
        <taxon>Bacteria</taxon>
        <taxon>Bacillati</taxon>
        <taxon>Bacillota</taxon>
        <taxon>Bacilli</taxon>
        <taxon>Lactobacillales</taxon>
        <taxon>Lactobacillaceae</taxon>
        <taxon>Lactobacillus</taxon>
    </lineage>
</organism>
<dbReference type="Pfam" id="PF03602">
    <property type="entry name" value="Cons_hypoth95"/>
    <property type="match status" value="1"/>
</dbReference>
<keyword evidence="4" id="KW-1185">Reference proteome</keyword>
<dbReference type="GO" id="GO:0003676">
    <property type="term" value="F:nucleic acid binding"/>
    <property type="evidence" value="ECO:0007669"/>
    <property type="project" value="InterPro"/>
</dbReference>
<dbReference type="PROSITE" id="PS00092">
    <property type="entry name" value="N6_MTASE"/>
    <property type="match status" value="1"/>
</dbReference>
<name>I7IZZ3_9LACO</name>
<dbReference type="EC" id="2.1.1.171" evidence="3"/>
<proteinExistence type="predicted"/>
<evidence type="ECO:0000313" key="4">
    <source>
        <dbReference type="Proteomes" id="UP000009311"/>
    </source>
</evidence>
<dbReference type="InterPro" id="IPR029063">
    <property type="entry name" value="SAM-dependent_MTases_sf"/>
</dbReference>
<sequence length="184" mass="20736">MRIISGKYAKRNLFTLKSNKTRPTSDKVKESLFNSLGQFFDGGAVLDLYAGSGALGIEAVSRGFDRAVLVDINFEAVEIIRKNVALTKEEDRFEIYKKPSSAALPFLAKNNAKFDLVFLDPPYAKQQIAKDMKKMDKLELLNPEAIVVAETDNETSLPDVEGFDLFKEHHLGKTIVRFYQKVEK</sequence>
<evidence type="ECO:0000256" key="2">
    <source>
        <dbReference type="ARBA" id="ARBA00022679"/>
    </source>
</evidence>
<evidence type="ECO:0000313" key="3">
    <source>
        <dbReference type="EMBL" id="CCI85397.1"/>
    </source>
</evidence>
<dbReference type="Proteomes" id="UP000009311">
    <property type="component" value="Unassembled WGS sequence"/>
</dbReference>
<dbReference type="GO" id="GO:0052913">
    <property type="term" value="F:16S rRNA (guanine(966)-N(2))-methyltransferase activity"/>
    <property type="evidence" value="ECO:0007669"/>
    <property type="project" value="UniProtKB-EC"/>
</dbReference>
<dbReference type="STRING" id="1423790.BN53_04755"/>
<dbReference type="NCBIfam" id="TIGR00095">
    <property type="entry name" value="16S rRNA (guanine(966)-N(2))-methyltransferase RsmD"/>
    <property type="match status" value="1"/>
</dbReference>
<dbReference type="RefSeq" id="WP_009559949.1">
    <property type="nucleotide sequence ID" value="NZ_AYZN01000001.1"/>
</dbReference>
<dbReference type="eggNOG" id="COG0742">
    <property type="taxonomic scope" value="Bacteria"/>
</dbReference>
<dbReference type="EMBL" id="CAKD01000021">
    <property type="protein sequence ID" value="CCI85397.1"/>
    <property type="molecule type" value="Genomic_DNA"/>
</dbReference>
<dbReference type="SUPFAM" id="SSF53335">
    <property type="entry name" value="S-adenosyl-L-methionine-dependent methyltransferases"/>
    <property type="match status" value="1"/>
</dbReference>